<dbReference type="InterPro" id="IPR016156">
    <property type="entry name" value="FAD/NAD-linked_Rdtase_dimer_sf"/>
</dbReference>
<dbReference type="AlphaFoldDB" id="A0A433DKW7"/>
<evidence type="ECO:0000256" key="2">
    <source>
        <dbReference type="ARBA" id="ARBA00006442"/>
    </source>
</evidence>
<dbReference type="CDD" id="cd03478">
    <property type="entry name" value="Rieske_AIFL_N"/>
    <property type="match status" value="1"/>
</dbReference>
<dbReference type="SUPFAM" id="SSF50022">
    <property type="entry name" value="ISP domain"/>
    <property type="match status" value="1"/>
</dbReference>
<dbReference type="OrthoDB" id="6029at2759"/>
<proteinExistence type="inferred from homology"/>
<protein>
    <recommendedName>
        <fullName evidence="10">Rieske domain-containing protein</fullName>
    </recommendedName>
</protein>
<evidence type="ECO:0000259" key="10">
    <source>
        <dbReference type="PROSITE" id="PS51296"/>
    </source>
</evidence>
<evidence type="ECO:0000256" key="1">
    <source>
        <dbReference type="ARBA" id="ARBA00001974"/>
    </source>
</evidence>
<dbReference type="SUPFAM" id="SSF55424">
    <property type="entry name" value="FAD/NAD-linked reductases, dimerisation (C-terminal) domain"/>
    <property type="match status" value="1"/>
</dbReference>
<evidence type="ECO:0000256" key="5">
    <source>
        <dbReference type="ARBA" id="ARBA00022723"/>
    </source>
</evidence>
<dbReference type="PROSITE" id="PS51296">
    <property type="entry name" value="RIESKE"/>
    <property type="match status" value="1"/>
</dbReference>
<dbReference type="Gene3D" id="2.102.10.10">
    <property type="entry name" value="Rieske [2Fe-2S] iron-sulphur domain"/>
    <property type="match status" value="1"/>
</dbReference>
<comment type="caution">
    <text evidence="11">The sequence shown here is derived from an EMBL/GenBank/DDBJ whole genome shotgun (WGS) entry which is preliminary data.</text>
</comment>
<dbReference type="PRINTS" id="PR00368">
    <property type="entry name" value="FADPNR"/>
</dbReference>
<sequence>MFARTFRLPLTTPSSSLRLIRPPLHRRHQIIFVLFSTSVRTMAIIEHNVGRAADLKDGDLKEVPFGNSAVLLSKVNGHVYATSPKCTHYGAPLAKGVLSSNGRITCPWHGACFNATSGDIVFRIDRYEIAQKHNSYAVRKISMAYNHPILIPCHLEDAPALDNLNKYEVFIKDGDIYVTVNEDGKKPVHTKFIQRIPIIRLLPFSHHLFQHLIFHAALKVGRRRPARNIVTKDNNKTVIILGGGASGSMTAEHLREQGFGGKIVIVSRESYLPIDRPKLSKMSNIGDASKIQLRDAAFWEELDVKFLLSTDAQSVDTKAKTVTLSTGSQLSYDTLVLATGGHPRTIPAKGVNLQNVFTLRTVNNSNAISEAIKSTTSRPALVVIGSSFIGMEVASVYAKDADVTVIGRDKVPFQRVLGKDVGEALHKLHVTNGIKFYMEAGVSHLEAKTADSTSVGYVVLTSGIKISADVVVLGTGVGPQTDYLKGNDAFELQRDGSLKVDKYFRVEGHEEVYAAGDIARFHWDLTGEDLRVEHWSHAENTGRLVALNILGKKKTFDKVPYFWTAQHGKSIRYTGYASSFDDVIIQGSTEELSFVAFYVRGEKVVAVLSLNKDPVVSHSNELLRHNKYPTATDLRNGKNVLDIKI</sequence>
<dbReference type="InterPro" id="IPR023753">
    <property type="entry name" value="FAD/NAD-binding_dom"/>
</dbReference>
<dbReference type="SUPFAM" id="SSF51905">
    <property type="entry name" value="FAD/NAD(P)-binding domain"/>
    <property type="match status" value="2"/>
</dbReference>
<dbReference type="Pfam" id="PF07992">
    <property type="entry name" value="Pyr_redox_2"/>
    <property type="match status" value="1"/>
</dbReference>
<dbReference type="Pfam" id="PF14759">
    <property type="entry name" value="Reductase_C"/>
    <property type="match status" value="1"/>
</dbReference>
<evidence type="ECO:0000256" key="8">
    <source>
        <dbReference type="ARBA" id="ARBA00023004"/>
    </source>
</evidence>
<dbReference type="InterPro" id="IPR050446">
    <property type="entry name" value="FAD-oxidoreductase/Apoptosis"/>
</dbReference>
<evidence type="ECO:0000256" key="4">
    <source>
        <dbReference type="ARBA" id="ARBA00022714"/>
    </source>
</evidence>
<keyword evidence="5" id="KW-0479">Metal-binding</keyword>
<keyword evidence="8" id="KW-0408">Iron</keyword>
<dbReference type="Proteomes" id="UP000268093">
    <property type="component" value="Unassembled WGS sequence"/>
</dbReference>
<dbReference type="GO" id="GO:0051537">
    <property type="term" value="F:2 iron, 2 sulfur cluster binding"/>
    <property type="evidence" value="ECO:0007669"/>
    <property type="project" value="UniProtKB-KW"/>
</dbReference>
<keyword evidence="7" id="KW-0560">Oxidoreductase</keyword>
<name>A0A433DKW7_9FUNG</name>
<evidence type="ECO:0000256" key="6">
    <source>
        <dbReference type="ARBA" id="ARBA00022827"/>
    </source>
</evidence>
<evidence type="ECO:0000256" key="3">
    <source>
        <dbReference type="ARBA" id="ARBA00022630"/>
    </source>
</evidence>
<reference evidence="11 12" key="1">
    <citation type="journal article" date="2018" name="New Phytol.">
        <title>Phylogenomics of Endogonaceae and evolution of mycorrhizas within Mucoromycota.</title>
        <authorList>
            <person name="Chang Y."/>
            <person name="Desiro A."/>
            <person name="Na H."/>
            <person name="Sandor L."/>
            <person name="Lipzen A."/>
            <person name="Clum A."/>
            <person name="Barry K."/>
            <person name="Grigoriev I.V."/>
            <person name="Martin F.M."/>
            <person name="Stajich J.E."/>
            <person name="Smith M.E."/>
            <person name="Bonito G."/>
            <person name="Spatafora J.W."/>
        </authorList>
    </citation>
    <scope>NUCLEOTIDE SEQUENCE [LARGE SCALE GENOMIC DNA]</scope>
    <source>
        <strain evidence="11 12">GMNB39</strain>
    </source>
</reference>
<dbReference type="InterPro" id="IPR036188">
    <property type="entry name" value="FAD/NAD-bd_sf"/>
</dbReference>
<keyword evidence="4" id="KW-0001">2Fe-2S</keyword>
<evidence type="ECO:0000313" key="12">
    <source>
        <dbReference type="Proteomes" id="UP000268093"/>
    </source>
</evidence>
<keyword evidence="12" id="KW-1185">Reference proteome</keyword>
<gene>
    <name evidence="11" type="ORF">BC936DRAFT_148571</name>
</gene>
<dbReference type="Pfam" id="PF00355">
    <property type="entry name" value="Rieske"/>
    <property type="match status" value="1"/>
</dbReference>
<dbReference type="EMBL" id="RBNI01000774">
    <property type="protein sequence ID" value="RUP51356.1"/>
    <property type="molecule type" value="Genomic_DNA"/>
</dbReference>
<dbReference type="PANTHER" id="PTHR43557:SF2">
    <property type="entry name" value="RIESKE DOMAIN-CONTAINING PROTEIN-RELATED"/>
    <property type="match status" value="1"/>
</dbReference>
<comment type="similarity">
    <text evidence="2">Belongs to the FAD-dependent oxidoreductase family.</text>
</comment>
<evidence type="ECO:0000256" key="7">
    <source>
        <dbReference type="ARBA" id="ARBA00023002"/>
    </source>
</evidence>
<accession>A0A433DKW7</accession>
<dbReference type="PANTHER" id="PTHR43557">
    <property type="entry name" value="APOPTOSIS-INDUCING FACTOR 1"/>
    <property type="match status" value="1"/>
</dbReference>
<dbReference type="InterPro" id="IPR028202">
    <property type="entry name" value="Reductase_C"/>
</dbReference>
<dbReference type="GO" id="GO:0016651">
    <property type="term" value="F:oxidoreductase activity, acting on NAD(P)H"/>
    <property type="evidence" value="ECO:0007669"/>
    <property type="project" value="TreeGrafter"/>
</dbReference>
<evidence type="ECO:0000256" key="9">
    <source>
        <dbReference type="ARBA" id="ARBA00023014"/>
    </source>
</evidence>
<comment type="cofactor">
    <cofactor evidence="1">
        <name>FAD</name>
        <dbReference type="ChEBI" id="CHEBI:57692"/>
    </cofactor>
</comment>
<dbReference type="Gene3D" id="3.30.390.30">
    <property type="match status" value="1"/>
</dbReference>
<dbReference type="GO" id="GO:0046872">
    <property type="term" value="F:metal ion binding"/>
    <property type="evidence" value="ECO:0007669"/>
    <property type="project" value="UniProtKB-KW"/>
</dbReference>
<keyword evidence="6" id="KW-0274">FAD</keyword>
<feature type="domain" description="Rieske" evidence="10">
    <location>
        <begin position="47"/>
        <end position="138"/>
    </location>
</feature>
<evidence type="ECO:0000313" key="11">
    <source>
        <dbReference type="EMBL" id="RUP51356.1"/>
    </source>
</evidence>
<keyword evidence="3" id="KW-0285">Flavoprotein</keyword>
<organism evidence="11 12">
    <name type="scientific">Jimgerdemannia flammicorona</name>
    <dbReference type="NCBI Taxonomy" id="994334"/>
    <lineage>
        <taxon>Eukaryota</taxon>
        <taxon>Fungi</taxon>
        <taxon>Fungi incertae sedis</taxon>
        <taxon>Mucoromycota</taxon>
        <taxon>Mucoromycotina</taxon>
        <taxon>Endogonomycetes</taxon>
        <taxon>Endogonales</taxon>
        <taxon>Endogonaceae</taxon>
        <taxon>Jimgerdemannia</taxon>
    </lineage>
</organism>
<dbReference type="Gene3D" id="3.50.50.60">
    <property type="entry name" value="FAD/NAD(P)-binding domain"/>
    <property type="match status" value="2"/>
</dbReference>
<dbReference type="InterPro" id="IPR017941">
    <property type="entry name" value="Rieske_2Fe-2S"/>
</dbReference>
<keyword evidence="9" id="KW-0411">Iron-sulfur</keyword>
<dbReference type="PRINTS" id="PR00411">
    <property type="entry name" value="PNDRDTASEI"/>
</dbReference>
<dbReference type="InterPro" id="IPR036922">
    <property type="entry name" value="Rieske_2Fe-2S_sf"/>
</dbReference>
<dbReference type="GO" id="GO:0005737">
    <property type="term" value="C:cytoplasm"/>
    <property type="evidence" value="ECO:0007669"/>
    <property type="project" value="TreeGrafter"/>
</dbReference>